<name>A0ABZ2G673_9SPHN</name>
<dbReference type="Proteomes" id="UP001382935">
    <property type="component" value="Chromosome"/>
</dbReference>
<sequence length="433" mass="44780">MLRLLKKLRRNERGNVLILAGMAMPLIIGSAGLAVDTVQWALMKRQLQRAADSAALAGVYATVQGASQTAAQAVDYELNISGDNPNSRNATGLTLTAANRAVSYPAAAAWTNPVRVVLTHNQVPAFSSMFLPQLTISAGATAATIRTGVYCVVSLVNTSATGITATGNGDLNLGCGMITNSTSLTAAIATGSSEVHASPVAAVGAVPASTNWNGAELLPFTVKQNDPYAGISPPTVSPCKGNANKLDVANNGNVDRTTVDTAGSVVCVSDMQVNGTLKLQAATYYIDGGNFDLGSNANISCNGCTIILGNSDPSSTVIGRVTMNAQATTNMTAPTSGTYRGLLFYQDRRAVQTNNNANHINGTSTSTFSGAMYFPSTHLNINGNAGLKFTCAQFVSWTVEFSGNSGISNTINTSCDDGSDPNAILGRHVRLVA</sequence>
<evidence type="ECO:0000259" key="1">
    <source>
        <dbReference type="Pfam" id="PF13400"/>
    </source>
</evidence>
<dbReference type="EMBL" id="CP145607">
    <property type="protein sequence ID" value="WWM71537.1"/>
    <property type="molecule type" value="Genomic_DNA"/>
</dbReference>
<feature type="domain" description="Putative Flp pilus-assembly TadG-like N-terminal" evidence="1">
    <location>
        <begin position="14"/>
        <end position="59"/>
    </location>
</feature>
<evidence type="ECO:0000313" key="2">
    <source>
        <dbReference type="EMBL" id="WWM71537.1"/>
    </source>
</evidence>
<keyword evidence="3" id="KW-1185">Reference proteome</keyword>
<dbReference type="RefSeq" id="WP_338504971.1">
    <property type="nucleotide sequence ID" value="NZ_CP145607.1"/>
</dbReference>
<dbReference type="InterPro" id="IPR028087">
    <property type="entry name" value="Tad_N"/>
</dbReference>
<accession>A0ABZ2G673</accession>
<proteinExistence type="predicted"/>
<evidence type="ECO:0000313" key="3">
    <source>
        <dbReference type="Proteomes" id="UP001382935"/>
    </source>
</evidence>
<organism evidence="2 3">
    <name type="scientific">Sphingomonas kaistensis</name>
    <dbReference type="NCBI Taxonomy" id="298708"/>
    <lineage>
        <taxon>Bacteria</taxon>
        <taxon>Pseudomonadati</taxon>
        <taxon>Pseudomonadota</taxon>
        <taxon>Alphaproteobacteria</taxon>
        <taxon>Sphingomonadales</taxon>
        <taxon>Sphingomonadaceae</taxon>
        <taxon>Sphingomonas</taxon>
    </lineage>
</organism>
<gene>
    <name evidence="2" type="ORF">V6R86_12875</name>
</gene>
<protein>
    <submittedName>
        <fullName evidence="2">Pilus assembly protein TadG-related protein</fullName>
    </submittedName>
</protein>
<reference evidence="2 3" key="1">
    <citation type="submission" date="2024-02" db="EMBL/GenBank/DDBJ databases">
        <title>Full genome sequence of Sphingomonas kaistensis.</title>
        <authorList>
            <person name="Poletto B.L."/>
            <person name="Silva G."/>
            <person name="Galante D."/>
            <person name="Campos K.R."/>
            <person name="Santos M.B.N."/>
            <person name="Sacchi C.T."/>
        </authorList>
    </citation>
    <scope>NUCLEOTIDE SEQUENCE [LARGE SCALE GENOMIC DNA]</scope>
    <source>
        <strain evidence="2 3">MA4R</strain>
    </source>
</reference>
<dbReference type="Pfam" id="PF13400">
    <property type="entry name" value="Tad"/>
    <property type="match status" value="1"/>
</dbReference>